<gene>
    <name evidence="2" type="ORF">D7V21_05375</name>
</gene>
<dbReference type="EMBL" id="RAXU01000005">
    <property type="protein sequence ID" value="RKG34786.1"/>
    <property type="molecule type" value="Genomic_DNA"/>
</dbReference>
<reference evidence="2 3" key="1">
    <citation type="submission" date="2018-09" db="EMBL/GenBank/DDBJ databases">
        <title>The draft genome of Acinetobacter spp. strains.</title>
        <authorList>
            <person name="Qin J."/>
            <person name="Feng Y."/>
            <person name="Zong Z."/>
        </authorList>
    </citation>
    <scope>NUCLEOTIDE SEQUENCE [LARGE SCALE GENOMIC DNA]</scope>
    <source>
        <strain evidence="2 3">WCHAc060096</strain>
    </source>
</reference>
<evidence type="ECO:0008006" key="4">
    <source>
        <dbReference type="Google" id="ProtNLM"/>
    </source>
</evidence>
<protein>
    <recommendedName>
        <fullName evidence="4">Secreted protein</fullName>
    </recommendedName>
</protein>
<dbReference type="RefSeq" id="WP_120369500.1">
    <property type="nucleotide sequence ID" value="NZ_RAXU01000005.1"/>
</dbReference>
<comment type="caution">
    <text evidence="2">The sequence shown here is derived from an EMBL/GenBank/DDBJ whole genome shotgun (WGS) entry which is preliminary data.</text>
</comment>
<dbReference type="AlphaFoldDB" id="A0A3A8EMS8"/>
<dbReference type="Proteomes" id="UP000269001">
    <property type="component" value="Unassembled WGS sequence"/>
</dbReference>
<accession>A0A3A8EMS8</accession>
<organism evidence="2 3">
    <name type="scientific">Acinetobacter guerrae</name>
    <dbReference type="NCBI Taxonomy" id="1843371"/>
    <lineage>
        <taxon>Bacteria</taxon>
        <taxon>Pseudomonadati</taxon>
        <taxon>Pseudomonadota</taxon>
        <taxon>Gammaproteobacteria</taxon>
        <taxon>Moraxellales</taxon>
        <taxon>Moraxellaceae</taxon>
        <taxon>Acinetobacter</taxon>
    </lineage>
</organism>
<evidence type="ECO:0000256" key="1">
    <source>
        <dbReference type="SAM" id="SignalP"/>
    </source>
</evidence>
<sequence>MKLHVLLGLSVLIMAQITLAEAMLDSFNIQASSNNATKNTLSHDDEKIKTCTKQAYTGDSSDPQIYTFDYIAQVAQCSYRATGNTDYLTYGDSQCQVLNGLLSSINHTFKPQYCSGSKMIK</sequence>
<evidence type="ECO:0000313" key="3">
    <source>
        <dbReference type="Proteomes" id="UP000269001"/>
    </source>
</evidence>
<name>A0A3A8EMS8_9GAMM</name>
<feature type="signal peptide" evidence="1">
    <location>
        <begin position="1"/>
        <end position="20"/>
    </location>
</feature>
<proteinExistence type="predicted"/>
<feature type="chain" id="PRO_5017298835" description="Secreted protein" evidence="1">
    <location>
        <begin position="21"/>
        <end position="121"/>
    </location>
</feature>
<keyword evidence="3" id="KW-1185">Reference proteome</keyword>
<evidence type="ECO:0000313" key="2">
    <source>
        <dbReference type="EMBL" id="RKG34786.1"/>
    </source>
</evidence>
<keyword evidence="1" id="KW-0732">Signal</keyword>